<organism evidence="1 2">
    <name type="scientific">Streptomyces gossypii</name>
    <dbReference type="NCBI Taxonomy" id="2883101"/>
    <lineage>
        <taxon>Bacteria</taxon>
        <taxon>Bacillati</taxon>
        <taxon>Actinomycetota</taxon>
        <taxon>Actinomycetes</taxon>
        <taxon>Kitasatosporales</taxon>
        <taxon>Streptomycetaceae</taxon>
        <taxon>Streptomyces</taxon>
    </lineage>
</organism>
<sequence length="559" mass="60139">MLVPVAPSVYRSPDGKDIRWAGFFTGHRVLDEGRVAGTAQQLLGMDCASVAEHAKRELSPYYADSAGKFPALLLHSATPTLRSLDGDLASLVADQVPHDVATYVEARSVFLGAAADLAVGRTAPWAEAVGHWRIPAVDVGDVEHYYLSHALLTLAIDHERGADTPLGRIIGWLRDRPEAVIRLYALDLEMQIFLLWLRRKTGRHRLVTDANSPAVATRWNRKAHLHPTVEAARTLAEEGLSADALLIAEQLLSEAHQRLGLRIPVLPGYTVPRAGVSREAFVAGVLDAAELLRTRYGLRAAALKPSEAGDGARIVGDLDLTDTARLAAEARAAHPMGDDCLLEAWVDFLPAELDGARLPVVPSGQFRYGLVADGLTLQTLDGFSWRGNSSLDESGWVTLGLPGEAYRTIREALHAIRAAFVGPESLRDGSHQGLATGGVDFAVGSVGGRFGDRLLVGAMDFNLSSHGSEYLRTFQDLARREGVSDRYAATRVFRPAATHTLARMEATAAALAPPGSMMRAVACVPERWGMVAATGPDPGTAAHRTEQLLATLLEAHHPR</sequence>
<proteinExistence type="predicted"/>
<dbReference type="Proteomes" id="UP001156389">
    <property type="component" value="Unassembled WGS sequence"/>
</dbReference>
<evidence type="ECO:0000313" key="2">
    <source>
        <dbReference type="Proteomes" id="UP001156389"/>
    </source>
</evidence>
<gene>
    <name evidence="1" type="ORF">LHJ74_28270</name>
</gene>
<keyword evidence="2" id="KW-1185">Reference proteome</keyword>
<accession>A0ABT2K2P6</accession>
<reference evidence="1 2" key="1">
    <citation type="submission" date="2021-10" db="EMBL/GenBank/DDBJ databases">
        <title>Streptomyces gossypii sp. nov., isolated from soil collected from cotton field.</title>
        <authorList>
            <person name="Ge X."/>
            <person name="Chen X."/>
            <person name="Liu W."/>
        </authorList>
    </citation>
    <scope>NUCLEOTIDE SEQUENCE [LARGE SCALE GENOMIC DNA]</scope>
    <source>
        <strain evidence="1 2">N2-109</strain>
    </source>
</reference>
<comment type="caution">
    <text evidence="1">The sequence shown here is derived from an EMBL/GenBank/DDBJ whole genome shotgun (WGS) entry which is preliminary data.</text>
</comment>
<dbReference type="EMBL" id="JAJAGO010000016">
    <property type="protein sequence ID" value="MCT2593754.1"/>
    <property type="molecule type" value="Genomic_DNA"/>
</dbReference>
<dbReference type="RefSeq" id="WP_260221060.1">
    <property type="nucleotide sequence ID" value="NZ_JAJAGO010000016.1"/>
</dbReference>
<name>A0ABT2K2P6_9ACTN</name>
<protein>
    <submittedName>
        <fullName evidence="1">Uncharacterized protein</fullName>
    </submittedName>
</protein>
<evidence type="ECO:0000313" key="1">
    <source>
        <dbReference type="EMBL" id="MCT2593754.1"/>
    </source>
</evidence>